<keyword evidence="2" id="KW-1185">Reference proteome</keyword>
<organism evidence="1 2">
    <name type="scientific">Boeremia exigua</name>
    <dbReference type="NCBI Taxonomy" id="749465"/>
    <lineage>
        <taxon>Eukaryota</taxon>
        <taxon>Fungi</taxon>
        <taxon>Dikarya</taxon>
        <taxon>Ascomycota</taxon>
        <taxon>Pezizomycotina</taxon>
        <taxon>Dothideomycetes</taxon>
        <taxon>Pleosporomycetidae</taxon>
        <taxon>Pleosporales</taxon>
        <taxon>Pleosporineae</taxon>
        <taxon>Didymellaceae</taxon>
        <taxon>Boeremia</taxon>
    </lineage>
</organism>
<proteinExistence type="predicted"/>
<evidence type="ECO:0000313" key="1">
    <source>
        <dbReference type="EMBL" id="KAJ8109160.1"/>
    </source>
</evidence>
<protein>
    <submittedName>
        <fullName evidence="1">Uncharacterized protein</fullName>
    </submittedName>
</protein>
<comment type="caution">
    <text evidence="1">The sequence shown here is derived from an EMBL/GenBank/DDBJ whole genome shotgun (WGS) entry which is preliminary data.</text>
</comment>
<dbReference type="Proteomes" id="UP001153331">
    <property type="component" value="Unassembled WGS sequence"/>
</dbReference>
<evidence type="ECO:0000313" key="2">
    <source>
        <dbReference type="Proteomes" id="UP001153331"/>
    </source>
</evidence>
<reference evidence="1" key="1">
    <citation type="submission" date="2022-11" db="EMBL/GenBank/DDBJ databases">
        <title>Genome Sequence of Boeremia exigua.</title>
        <authorList>
            <person name="Buettner E."/>
        </authorList>
    </citation>
    <scope>NUCLEOTIDE SEQUENCE</scope>
    <source>
        <strain evidence="1">CU02</strain>
    </source>
</reference>
<sequence length="207" mass="21674">MAGSLLPSPIALPQAKRTTAGNAAPPAPGAVAAGRRTAGNSLKAISQQPKHCALRSLRAHASALLLVLLMLASSVTSHCAGHAWPGMRNVIAPSVRWPSNRSILLRRSSRTHGPASSRHQHPPTTANDRPVQDECLFRQAAMSKLMLSSIGLRRVRSYTACLVPRSAALARSVSIARLAHGPARVLSACLADGEHLQGAALVQSAPP</sequence>
<dbReference type="EMBL" id="JAPHNI010000648">
    <property type="protein sequence ID" value="KAJ8109160.1"/>
    <property type="molecule type" value="Genomic_DNA"/>
</dbReference>
<gene>
    <name evidence="1" type="ORF">OPT61_g7664</name>
</gene>
<name>A0ACC2I1Z3_9PLEO</name>
<accession>A0ACC2I1Z3</accession>